<keyword evidence="4 7" id="KW-1133">Transmembrane helix</keyword>
<evidence type="ECO:0000256" key="5">
    <source>
        <dbReference type="ARBA" id="ARBA00023136"/>
    </source>
</evidence>
<evidence type="ECO:0000256" key="6">
    <source>
        <dbReference type="ARBA" id="ARBA00023180"/>
    </source>
</evidence>
<evidence type="ECO:0000259" key="8">
    <source>
        <dbReference type="PROSITE" id="PS50156"/>
    </source>
</evidence>
<dbReference type="GO" id="GO:0005886">
    <property type="term" value="C:plasma membrane"/>
    <property type="evidence" value="ECO:0007669"/>
    <property type="project" value="TreeGrafter"/>
</dbReference>
<dbReference type="PROSITE" id="PS50156">
    <property type="entry name" value="SSD"/>
    <property type="match status" value="1"/>
</dbReference>
<feature type="transmembrane region" description="Helical" evidence="7">
    <location>
        <begin position="239"/>
        <end position="259"/>
    </location>
</feature>
<dbReference type="PANTHER" id="PTHR10796:SF92">
    <property type="entry name" value="PATCHED-RELATED, ISOFORM A"/>
    <property type="match status" value="1"/>
</dbReference>
<dbReference type="EMBL" id="JI166320">
    <property type="protein sequence ID" value="ADY41691.1"/>
    <property type="molecule type" value="mRNA"/>
</dbReference>
<evidence type="ECO:0000256" key="2">
    <source>
        <dbReference type="ARBA" id="ARBA00005585"/>
    </source>
</evidence>
<keyword evidence="5 7" id="KW-0472">Membrane</keyword>
<dbReference type="GO" id="GO:0018996">
    <property type="term" value="P:molting cycle, collagen and cuticulin-based cuticle"/>
    <property type="evidence" value="ECO:0007669"/>
    <property type="project" value="TreeGrafter"/>
</dbReference>
<dbReference type="GO" id="GO:0030659">
    <property type="term" value="C:cytoplasmic vesicle membrane"/>
    <property type="evidence" value="ECO:0007669"/>
    <property type="project" value="TreeGrafter"/>
</dbReference>
<dbReference type="PANTHER" id="PTHR10796">
    <property type="entry name" value="PATCHED-RELATED"/>
    <property type="match status" value="1"/>
</dbReference>
<dbReference type="AlphaFoldDB" id="F1KUY7"/>
<feature type="transmembrane region" description="Helical" evidence="7">
    <location>
        <begin position="335"/>
        <end position="358"/>
    </location>
</feature>
<feature type="transmembrane region" description="Helical" evidence="7">
    <location>
        <begin position="370"/>
        <end position="394"/>
    </location>
</feature>
<evidence type="ECO:0000256" key="1">
    <source>
        <dbReference type="ARBA" id="ARBA00004141"/>
    </source>
</evidence>
<evidence type="ECO:0000256" key="3">
    <source>
        <dbReference type="ARBA" id="ARBA00022692"/>
    </source>
</evidence>
<dbReference type="Gene3D" id="1.20.1640.10">
    <property type="entry name" value="Multidrug efflux transporter AcrB transmembrane domain"/>
    <property type="match status" value="2"/>
</dbReference>
<feature type="transmembrane region" description="Helical" evidence="7">
    <location>
        <begin position="643"/>
        <end position="664"/>
    </location>
</feature>
<feature type="transmembrane region" description="Helical" evidence="7">
    <location>
        <begin position="671"/>
        <end position="694"/>
    </location>
</feature>
<dbReference type="InterPro" id="IPR051697">
    <property type="entry name" value="Patched_domain-protein"/>
</dbReference>
<comment type="subcellular location">
    <subcellularLocation>
        <location evidence="1">Membrane</location>
        <topology evidence="1">Multi-pass membrane protein</topology>
    </subcellularLocation>
</comment>
<feature type="transmembrane region" description="Helical" evidence="7">
    <location>
        <begin position="265"/>
        <end position="289"/>
    </location>
</feature>
<feature type="transmembrane region" description="Helical" evidence="7">
    <location>
        <begin position="621"/>
        <end position="637"/>
    </location>
</feature>
<evidence type="ECO:0000256" key="7">
    <source>
        <dbReference type="SAM" id="Phobius"/>
    </source>
</evidence>
<proteinExistence type="evidence at transcript level"/>
<dbReference type="InterPro" id="IPR000731">
    <property type="entry name" value="SSD"/>
</dbReference>
<protein>
    <submittedName>
        <fullName evidence="9">Protein patched 1</fullName>
    </submittedName>
</protein>
<feature type="transmembrane region" description="Helical" evidence="7">
    <location>
        <begin position="22"/>
        <end position="42"/>
    </location>
</feature>
<feature type="transmembrane region" description="Helical" evidence="7">
    <location>
        <begin position="747"/>
        <end position="766"/>
    </location>
</feature>
<feature type="transmembrane region" description="Helical" evidence="7">
    <location>
        <begin position="714"/>
        <end position="735"/>
    </location>
</feature>
<keyword evidence="3 7" id="KW-0812">Transmembrane</keyword>
<keyword evidence="6" id="KW-0325">Glycoprotein</keyword>
<evidence type="ECO:0000313" key="9">
    <source>
        <dbReference type="EMBL" id="ADY41691.1"/>
    </source>
</evidence>
<reference evidence="9" key="1">
    <citation type="journal article" date="2011" name="Genome Res.">
        <title>Deep small RNA sequencing from the nematode Ascaris reveals conservation, functional diversification, and novel developmental profiles.</title>
        <authorList>
            <person name="Wang J."/>
            <person name="Czech B."/>
            <person name="Crunk A."/>
            <person name="Wallace A."/>
            <person name="Mitreva M."/>
            <person name="Hannon G.J."/>
            <person name="Davis R.E."/>
        </authorList>
    </citation>
    <scope>NUCLEOTIDE SEQUENCE</scope>
</reference>
<dbReference type="InterPro" id="IPR003392">
    <property type="entry name" value="PTHD_SSD"/>
</dbReference>
<feature type="transmembrane region" description="Helical" evidence="7">
    <location>
        <begin position="427"/>
        <end position="448"/>
    </location>
</feature>
<sequence length="771" mass="86934">MILEFHRVIFQGTASVIVSRPASVLTTSLLVSLIVSLGTICIRFKDNFRTGYSEPDAPSLAEHLAYRSFYNLTTAPYLIGLIGECEEGDSMLHADVFKLMLKDIDLGLSTIIPNDDPTDQRHTLRDYFVFSSEAHFNAIEESINYPSENIHIGYPNSTVFSQRLSMRRIMYGVKNGSVKILLYTMVFQPESPDILAKIKSAELAWYQRLEKQESSLLRLHLFGDELVDNEILVGSVSTIPYLIIGGTLMMTVVFCALTRYNQSFISTVGLLLWTTMCPMLAGIMAIAIFSFRGVPINCMMFITPFLVLGVGVDDAFLMIHNWFHSKEVDGSCRLSTMLVEVGPSVTLTSFTNVVAFLIGGTMSPPDIRSFCYCTAVTLTLGWLLQFFFFAPILLRYHNCSFDLPTFSSKIPETSAHMRYARFLRCNWVRATSITVMVLYWSASAYFSLQMRSNFEPAKTFDSRSFLATSFDIKDRIDKDHEIIDVLINKAPSTVSELFRNLQQIHSIHYLCNNFTTWVEDYAMLYPTEDDNIEQFFANLPQFLDENPDWIRSVFFEWNSNGSLKVQRFALEICVKGFASWRERAMMAEDLRARLPSGFTLYMYDSSVFDLILSTRRCTTKSVLTTIVSLTLLCALFMPCMKAISLAVLSVISITIGVLGGLGAWGADLDIIVMVNIVMAVGLTVDYTAHISYHLFTSDPTLSGDERIAHSIRAVAFPTVQAALTTLVCVTPLFFYSVYMYVTFAKTIILCSVIGLIHAIYVVPLFYSMVYH</sequence>
<dbReference type="Pfam" id="PF02460">
    <property type="entry name" value="Patched"/>
    <property type="match status" value="1"/>
</dbReference>
<dbReference type="SUPFAM" id="SSF82866">
    <property type="entry name" value="Multidrug efflux transporter AcrB transmembrane domain"/>
    <property type="match status" value="2"/>
</dbReference>
<dbReference type="GO" id="GO:0006897">
    <property type="term" value="P:endocytosis"/>
    <property type="evidence" value="ECO:0007669"/>
    <property type="project" value="TreeGrafter"/>
</dbReference>
<comment type="similarity">
    <text evidence="2">Belongs to the patched family.</text>
</comment>
<evidence type="ECO:0000256" key="4">
    <source>
        <dbReference type="ARBA" id="ARBA00022989"/>
    </source>
</evidence>
<name>F1KUY7_ASCSU</name>
<organism evidence="9">
    <name type="scientific">Ascaris suum</name>
    <name type="common">Pig roundworm</name>
    <name type="synonym">Ascaris lumbricoides</name>
    <dbReference type="NCBI Taxonomy" id="6253"/>
    <lineage>
        <taxon>Eukaryota</taxon>
        <taxon>Metazoa</taxon>
        <taxon>Ecdysozoa</taxon>
        <taxon>Nematoda</taxon>
        <taxon>Chromadorea</taxon>
        <taxon>Rhabditida</taxon>
        <taxon>Spirurina</taxon>
        <taxon>Ascaridomorpha</taxon>
        <taxon>Ascaridoidea</taxon>
        <taxon>Ascarididae</taxon>
        <taxon>Ascaris</taxon>
    </lineage>
</organism>
<feature type="transmembrane region" description="Helical" evidence="7">
    <location>
        <begin position="301"/>
        <end position="323"/>
    </location>
</feature>
<accession>F1KUY7</accession>
<feature type="domain" description="SSD" evidence="8">
    <location>
        <begin position="238"/>
        <end position="395"/>
    </location>
</feature>